<organism evidence="3 4">
    <name type="scientific">Aquisalimonas asiatica</name>
    <dbReference type="NCBI Taxonomy" id="406100"/>
    <lineage>
        <taxon>Bacteria</taxon>
        <taxon>Pseudomonadati</taxon>
        <taxon>Pseudomonadota</taxon>
        <taxon>Gammaproteobacteria</taxon>
        <taxon>Chromatiales</taxon>
        <taxon>Ectothiorhodospiraceae</taxon>
        <taxon>Aquisalimonas</taxon>
    </lineage>
</organism>
<evidence type="ECO:0000313" key="3">
    <source>
        <dbReference type="EMBL" id="SEP20004.1"/>
    </source>
</evidence>
<gene>
    <name evidence="3" type="ORF">SAMN04488052_1201</name>
</gene>
<evidence type="ECO:0000259" key="2">
    <source>
        <dbReference type="Pfam" id="PF09994"/>
    </source>
</evidence>
<keyword evidence="3" id="KW-0378">Hydrolase</keyword>
<sequence length="713" mass="79294">MASPNYFLQRRRRELEQHQAPDPSLNGPREPSTVLGLRSPPAPTAPLTLQSEIRLFQALNPPECHRRRIEHLPLDIRSRVTDWRQCYVVDRAEARRLRRDAQTQFFVRRRGRWQEMGALDIPVLGDDWVAVRRMQLPGDGAAALEQPSSPATPASEALVASFYPLNENSSQAEGEFRVRLRGYEGAEPRRLTLISQHRSIQRNIDADGDRSVRFGGLQPNELYSLRVSGNGLASQYLFRDVPSETLRRGGDALRSHLRDNGLDATAHVLDHDKDARDTVTLTIAVDPPQFGAFFDGTGNNLYNDAKRDDRAPTNVGKLSELHPGDDEALMEKVYSIGVGGDADGPLDLADRGIAFSFGRRIQEVIGELRRFSGQFPLALSVVIDVFGFSRGAAQARTFVNQVRYLTVNEPGYFAGSKPVFRFAGLFDTVGSIGIPGNGSNDNPIAARGLHTGIELGLAPDSVQRVVHLTAYHEKRGYYPSTSLRTGPDDPLPDHFEEQVMPGVHADVGGGYPDQPDVVHYPAVVLRNLNERRRDATIDAHLERLHERFHAPGLDIQADVREMVSRGDASNWYVLFTWERDIDPSLAHYPLEIMHAAAVESGVPLKGLERLGGMGHRYKVSDELRDLLRRVEAEGMAGDAHDALYRRYVHHSHQYAAPRSHEEALALDNAGNTNRTQRGSVDHPAENGVRGVYYPPPADPVAAEPIIEVPVWRP</sequence>
<dbReference type="STRING" id="406100.SAMN04488052_1201"/>
<keyword evidence="4" id="KW-1185">Reference proteome</keyword>
<dbReference type="PANTHER" id="PTHR33840:SF1">
    <property type="entry name" value="TLE1 PHOSPHOLIPASE DOMAIN-CONTAINING PROTEIN"/>
    <property type="match status" value="1"/>
</dbReference>
<feature type="domain" description="T6SS Phospholipase effector Tle1-like catalytic" evidence="2">
    <location>
        <begin position="417"/>
        <end position="515"/>
    </location>
</feature>
<name>A0A1H8VXH2_9GAMM</name>
<dbReference type="AlphaFoldDB" id="A0A1H8VXH2"/>
<dbReference type="GO" id="GO:0016787">
    <property type="term" value="F:hydrolase activity"/>
    <property type="evidence" value="ECO:0007669"/>
    <property type="project" value="UniProtKB-KW"/>
</dbReference>
<dbReference type="Pfam" id="PF09994">
    <property type="entry name" value="T6SS_Tle1-like_cat"/>
    <property type="match status" value="2"/>
</dbReference>
<accession>A0A1H8VXH2</accession>
<dbReference type="Proteomes" id="UP000199657">
    <property type="component" value="Unassembled WGS sequence"/>
</dbReference>
<proteinExistence type="predicted"/>
<feature type="region of interest" description="Disordered" evidence="1">
    <location>
        <begin position="16"/>
        <end position="43"/>
    </location>
</feature>
<protein>
    <submittedName>
        <fullName evidence="3">Uncharacterized alpha/beta hydrolase domain</fullName>
    </submittedName>
</protein>
<dbReference type="OrthoDB" id="4378831at2"/>
<reference evidence="3 4" key="1">
    <citation type="submission" date="2016-10" db="EMBL/GenBank/DDBJ databases">
        <authorList>
            <person name="de Groot N.N."/>
        </authorList>
    </citation>
    <scope>NUCLEOTIDE SEQUENCE [LARGE SCALE GENOMIC DNA]</scope>
    <source>
        <strain evidence="3 4">CGMCC 1.6291</strain>
    </source>
</reference>
<dbReference type="InterPro" id="IPR018712">
    <property type="entry name" value="Tle1-like_cat"/>
</dbReference>
<dbReference type="RefSeq" id="WP_091646586.1">
    <property type="nucleotide sequence ID" value="NZ_FOEG01000020.1"/>
</dbReference>
<evidence type="ECO:0000313" key="4">
    <source>
        <dbReference type="Proteomes" id="UP000199657"/>
    </source>
</evidence>
<evidence type="ECO:0000256" key="1">
    <source>
        <dbReference type="SAM" id="MobiDB-lite"/>
    </source>
</evidence>
<dbReference type="EMBL" id="FOEG01000020">
    <property type="protein sequence ID" value="SEP20004.1"/>
    <property type="molecule type" value="Genomic_DNA"/>
</dbReference>
<dbReference type="PANTHER" id="PTHR33840">
    <property type="match status" value="1"/>
</dbReference>
<feature type="domain" description="T6SS Phospholipase effector Tle1-like catalytic" evidence="2">
    <location>
        <begin position="293"/>
        <end position="406"/>
    </location>
</feature>